<organism evidence="2 3">
    <name type="scientific">Drouetiella hepatica Uher 2000/2452</name>
    <dbReference type="NCBI Taxonomy" id="904376"/>
    <lineage>
        <taxon>Bacteria</taxon>
        <taxon>Bacillati</taxon>
        <taxon>Cyanobacteriota</taxon>
        <taxon>Cyanophyceae</taxon>
        <taxon>Oculatellales</taxon>
        <taxon>Oculatellaceae</taxon>
        <taxon>Drouetiella</taxon>
    </lineage>
</organism>
<gene>
    <name evidence="2" type="ORF">KME15_04010</name>
</gene>
<dbReference type="PANTHER" id="PTHR22617">
    <property type="entry name" value="CHEMOTAXIS SENSOR HISTIDINE KINASE-RELATED"/>
    <property type="match status" value="1"/>
</dbReference>
<dbReference type="Gene3D" id="2.40.50.180">
    <property type="entry name" value="CheA-289, Domain 4"/>
    <property type="match status" value="1"/>
</dbReference>
<accession>A0A951ULM6</accession>
<dbReference type="SMART" id="SM00260">
    <property type="entry name" value="CheW"/>
    <property type="match status" value="1"/>
</dbReference>
<proteinExistence type="predicted"/>
<evidence type="ECO:0000259" key="1">
    <source>
        <dbReference type="PROSITE" id="PS50851"/>
    </source>
</evidence>
<comment type="caution">
    <text evidence="2">The sequence shown here is derived from an EMBL/GenBank/DDBJ whole genome shotgun (WGS) entry which is preliminary data.</text>
</comment>
<dbReference type="AlphaFoldDB" id="A0A951ULM6"/>
<dbReference type="GO" id="GO:0007165">
    <property type="term" value="P:signal transduction"/>
    <property type="evidence" value="ECO:0007669"/>
    <property type="project" value="InterPro"/>
</dbReference>
<dbReference type="Pfam" id="PF01584">
    <property type="entry name" value="CheW"/>
    <property type="match status" value="1"/>
</dbReference>
<dbReference type="PANTHER" id="PTHR22617:SF23">
    <property type="entry name" value="CHEMOTAXIS PROTEIN CHEW"/>
    <property type="match status" value="1"/>
</dbReference>
<protein>
    <submittedName>
        <fullName evidence="2">Chemotaxis protein CheW</fullName>
    </submittedName>
</protein>
<evidence type="ECO:0000313" key="2">
    <source>
        <dbReference type="EMBL" id="MBW4657814.1"/>
    </source>
</evidence>
<dbReference type="GO" id="GO:0005829">
    <property type="term" value="C:cytosol"/>
    <property type="evidence" value="ECO:0007669"/>
    <property type="project" value="TreeGrafter"/>
</dbReference>
<dbReference type="SUPFAM" id="SSF50341">
    <property type="entry name" value="CheW-like"/>
    <property type="match status" value="1"/>
</dbReference>
<evidence type="ECO:0000313" key="3">
    <source>
        <dbReference type="Proteomes" id="UP000757435"/>
    </source>
</evidence>
<reference evidence="2" key="1">
    <citation type="submission" date="2021-05" db="EMBL/GenBank/DDBJ databases">
        <authorList>
            <person name="Pietrasiak N."/>
            <person name="Ward R."/>
            <person name="Stajich J.E."/>
            <person name="Kurbessoian T."/>
        </authorList>
    </citation>
    <scope>NUCLEOTIDE SEQUENCE</scope>
    <source>
        <strain evidence="2">UHER 2000/2452</strain>
    </source>
</reference>
<dbReference type="EMBL" id="JAHHHD010000003">
    <property type="protein sequence ID" value="MBW4657814.1"/>
    <property type="molecule type" value="Genomic_DNA"/>
</dbReference>
<dbReference type="InterPro" id="IPR002545">
    <property type="entry name" value="CheW-lke_dom"/>
</dbReference>
<sequence length="192" mass="20959">MSDSSATDFYLSPTAAEIETGIEPTPASIPANTEQFLRLRLLNTPVLLSVGQMTEVLTVPIGQIVPIAHMPTWVMGVYNWRGEVLWMVDLCHLCGLAPWYEQQAVSAHAAVVLQIRLPASPASRSASAKSRTLGLVVSQIGEMEWCDPHQIQALSLSAATPEITQFLRGYWWNLSDDMLAVLDGEAIAEAMP</sequence>
<feature type="domain" description="CheW-like" evidence="1">
    <location>
        <begin position="33"/>
        <end position="192"/>
    </location>
</feature>
<dbReference type="InterPro" id="IPR036061">
    <property type="entry name" value="CheW-like_dom_sf"/>
</dbReference>
<reference evidence="2" key="2">
    <citation type="journal article" date="2022" name="Microbiol. Resour. Announc.">
        <title>Metagenome Sequencing to Explore Phylogenomics of Terrestrial Cyanobacteria.</title>
        <authorList>
            <person name="Ward R.D."/>
            <person name="Stajich J.E."/>
            <person name="Johansen J.R."/>
            <person name="Huntemann M."/>
            <person name="Clum A."/>
            <person name="Foster B."/>
            <person name="Foster B."/>
            <person name="Roux S."/>
            <person name="Palaniappan K."/>
            <person name="Varghese N."/>
            <person name="Mukherjee S."/>
            <person name="Reddy T.B.K."/>
            <person name="Daum C."/>
            <person name="Copeland A."/>
            <person name="Chen I.A."/>
            <person name="Ivanova N.N."/>
            <person name="Kyrpides N.C."/>
            <person name="Shapiro N."/>
            <person name="Eloe-Fadrosh E.A."/>
            <person name="Pietrasiak N."/>
        </authorList>
    </citation>
    <scope>NUCLEOTIDE SEQUENCE</scope>
    <source>
        <strain evidence="2">UHER 2000/2452</strain>
    </source>
</reference>
<dbReference type="InterPro" id="IPR039315">
    <property type="entry name" value="CheW"/>
</dbReference>
<dbReference type="Proteomes" id="UP000757435">
    <property type="component" value="Unassembled WGS sequence"/>
</dbReference>
<name>A0A951ULM6_9CYAN</name>
<dbReference type="PROSITE" id="PS50851">
    <property type="entry name" value="CHEW"/>
    <property type="match status" value="1"/>
</dbReference>
<dbReference type="GO" id="GO:0006935">
    <property type="term" value="P:chemotaxis"/>
    <property type="evidence" value="ECO:0007669"/>
    <property type="project" value="InterPro"/>
</dbReference>